<dbReference type="AlphaFoldDB" id="A0A090MHY2"/>
<reference evidence="1" key="1">
    <citation type="submission" date="2013-05" db="EMBL/GenBank/DDBJ databases">
        <title>Draft genome sequences of six wheat associated Fusarium spp. isolates.</title>
        <authorList>
            <person name="Moolhuijzen P.M."/>
            <person name="Manners J.M."/>
            <person name="Wilcox S."/>
            <person name="Bellgard M.I."/>
            <person name="Gardiner D.M."/>
        </authorList>
    </citation>
    <scope>NUCLEOTIDE SEQUENCE</scope>
    <source>
        <strain evidence="1">CS3069</strain>
    </source>
</reference>
<organism evidence="1">
    <name type="scientific">Fusarium clavum</name>
    <dbReference type="NCBI Taxonomy" id="2594811"/>
    <lineage>
        <taxon>Eukaryota</taxon>
        <taxon>Fungi</taxon>
        <taxon>Dikarya</taxon>
        <taxon>Ascomycota</taxon>
        <taxon>Pezizomycotina</taxon>
        <taxon>Sordariomycetes</taxon>
        <taxon>Hypocreomycetidae</taxon>
        <taxon>Hypocreales</taxon>
        <taxon>Nectriaceae</taxon>
        <taxon>Fusarium</taxon>
        <taxon>Fusarium incarnatum-equiseti species complex</taxon>
    </lineage>
</organism>
<comment type="caution">
    <text evidence="1">The sequence shown here is derived from an EMBL/GenBank/DDBJ whole genome shotgun (WGS) entry which is preliminary data.</text>
</comment>
<protein>
    <submittedName>
        <fullName evidence="1">WGS project CBMI000000000 data, contig CS3069_c001575</fullName>
    </submittedName>
</protein>
<sequence length="251" mass="28068">MAISAVNEIHPDADTLFILRHAGAPFATGEFEEPWPNALPNHQTETSKSNEASVVTKRNETVEGHSSLVQANPQSSQFRFGLSSALLIDTSSYFKRSLSKEWSTPDPESGYKWTLEGTDWDGEAFLLLMNILHNKARAVPREIGLEMFAKVAVLVDYYGCHEVVELWADFWISSSYVTHVNPFYSRGLLLQLTISLVFRKRQMLQDVIDVAIRTSRGPIHTLGLPIPKLVVGKLSNVLSVIQDSDRAEQTP</sequence>
<dbReference type="EMBL" id="CBMI010001573">
    <property type="protein sequence ID" value="CEG04577.1"/>
    <property type="molecule type" value="Genomic_DNA"/>
</dbReference>
<gene>
    <name evidence="1" type="ORF">BN850_0063350</name>
</gene>
<accession>A0A090MHY2</accession>
<name>A0A090MHY2_9HYPO</name>
<proteinExistence type="predicted"/>
<evidence type="ECO:0000313" key="1">
    <source>
        <dbReference type="EMBL" id="CEG04577.1"/>
    </source>
</evidence>